<dbReference type="RefSeq" id="WP_074699357.1">
    <property type="nucleotide sequence ID" value="NZ_CP018863.1"/>
</dbReference>
<dbReference type="PANTHER" id="PTHR31964">
    <property type="entry name" value="ADENINE NUCLEOTIDE ALPHA HYDROLASES-LIKE SUPERFAMILY PROTEIN"/>
    <property type="match status" value="1"/>
</dbReference>
<evidence type="ECO:0000313" key="3">
    <source>
        <dbReference type="EMBL" id="SDQ36863.1"/>
    </source>
</evidence>
<dbReference type="InterPro" id="IPR006015">
    <property type="entry name" value="Universal_stress_UspA"/>
</dbReference>
<accession>A0A1H1AB12</accession>
<organism evidence="3 4">
    <name type="scientific">Crystallibacter crystallopoietes</name>
    <dbReference type="NCBI Taxonomy" id="37928"/>
    <lineage>
        <taxon>Bacteria</taxon>
        <taxon>Bacillati</taxon>
        <taxon>Actinomycetota</taxon>
        <taxon>Actinomycetes</taxon>
        <taxon>Micrococcales</taxon>
        <taxon>Micrococcaceae</taxon>
        <taxon>Crystallibacter</taxon>
    </lineage>
</organism>
<evidence type="ECO:0000259" key="2">
    <source>
        <dbReference type="Pfam" id="PF00582"/>
    </source>
</evidence>
<comment type="similarity">
    <text evidence="1">Belongs to the universal stress protein A family.</text>
</comment>
<dbReference type="InterPro" id="IPR006016">
    <property type="entry name" value="UspA"/>
</dbReference>
<protein>
    <submittedName>
        <fullName evidence="3">Nucleotide-binding universal stress protein, UspA family</fullName>
    </submittedName>
</protein>
<gene>
    <name evidence="3" type="ORF">SAMN04489742_0842</name>
</gene>
<proteinExistence type="inferred from homology"/>
<feature type="domain" description="UspA" evidence="2">
    <location>
        <begin position="200"/>
        <end position="334"/>
    </location>
</feature>
<sequence>MEDVVLVGYDGSPASSRALDWAIDEARLRGWPLRLVTAFSPAQNIADPMVEGKYVELETRRGESMLQEALERAKNHGVTVESRVVAGNPGGVLVDLSKSAALAVVGKRGRGGFAGRLIGSVSSGLAAHSKCPTVVIPEAADTARNAARNAGRAEAERSAVPARRTETAPVPWLVSAPDGMSAEGVHPDDESQSWSYAGQIVMAMDALGSKNPALWAAAEAAQFHAKALTLVSTRAPYYRDSVWLDHAEGASRFRQEVAHDLDTVLAEVRSRYPEVKASWQFYIAKPAEILVEATQTADLLVLGTRGHGGFPGLLLGSVSQAVLQHGASPMMVVPRSRQQQEQH</sequence>
<dbReference type="Pfam" id="PF00582">
    <property type="entry name" value="Usp"/>
    <property type="match status" value="2"/>
</dbReference>
<dbReference type="SUPFAM" id="SSF52402">
    <property type="entry name" value="Adenine nucleotide alpha hydrolases-like"/>
    <property type="match status" value="2"/>
</dbReference>
<dbReference type="AlphaFoldDB" id="A0A1H1AB12"/>
<dbReference type="OrthoDB" id="6174426at2"/>
<dbReference type="KEGG" id="acry:AC20117_13115"/>
<dbReference type="PANTHER" id="PTHR31964:SF113">
    <property type="entry name" value="USPA DOMAIN-CONTAINING PROTEIN"/>
    <property type="match status" value="1"/>
</dbReference>
<dbReference type="InterPro" id="IPR014729">
    <property type="entry name" value="Rossmann-like_a/b/a_fold"/>
</dbReference>
<reference evidence="3 4" key="1">
    <citation type="submission" date="2016-10" db="EMBL/GenBank/DDBJ databases">
        <authorList>
            <person name="de Groot N.N."/>
        </authorList>
    </citation>
    <scope>NUCLEOTIDE SEQUENCE [LARGE SCALE GENOMIC DNA]</scope>
    <source>
        <strain evidence="3 4">DSM 20117</strain>
    </source>
</reference>
<dbReference type="PRINTS" id="PR01438">
    <property type="entry name" value="UNVRSLSTRESS"/>
</dbReference>
<keyword evidence="4" id="KW-1185">Reference proteome</keyword>
<dbReference type="Proteomes" id="UP000181917">
    <property type="component" value="Unassembled WGS sequence"/>
</dbReference>
<evidence type="ECO:0000313" key="4">
    <source>
        <dbReference type="Proteomes" id="UP000181917"/>
    </source>
</evidence>
<name>A0A1H1AB12_9MICC</name>
<dbReference type="STRING" id="37928.SAMN04489742_0842"/>
<feature type="domain" description="UspA" evidence="2">
    <location>
        <begin position="4"/>
        <end position="137"/>
    </location>
</feature>
<dbReference type="Gene3D" id="3.40.50.620">
    <property type="entry name" value="HUPs"/>
    <property type="match status" value="2"/>
</dbReference>
<evidence type="ECO:0000256" key="1">
    <source>
        <dbReference type="ARBA" id="ARBA00008791"/>
    </source>
</evidence>
<dbReference type="EMBL" id="FNKH01000002">
    <property type="protein sequence ID" value="SDQ36863.1"/>
    <property type="molecule type" value="Genomic_DNA"/>
</dbReference>